<comment type="caution">
    <text evidence="4">The sequence shown here is derived from an EMBL/GenBank/DDBJ whole genome shotgun (WGS) entry which is preliminary data.</text>
</comment>
<gene>
    <name evidence="4" type="ORF">ES674_02790</name>
</gene>
<feature type="region of interest" description="Disordered" evidence="1">
    <location>
        <begin position="316"/>
        <end position="357"/>
    </location>
</feature>
<evidence type="ECO:0000256" key="1">
    <source>
        <dbReference type="SAM" id="MobiDB-lite"/>
    </source>
</evidence>
<dbReference type="PANTHER" id="PTHR30373:SF2">
    <property type="entry name" value="UPF0603 PROTEIN YGCG"/>
    <property type="match status" value="1"/>
</dbReference>
<feature type="compositionally biased region" description="Low complexity" evidence="1">
    <location>
        <begin position="318"/>
        <end position="341"/>
    </location>
</feature>
<feature type="transmembrane region" description="Helical" evidence="2">
    <location>
        <begin position="214"/>
        <end position="247"/>
    </location>
</feature>
<keyword evidence="2" id="KW-1133">Transmembrane helix</keyword>
<dbReference type="PANTHER" id="PTHR30373">
    <property type="entry name" value="UPF0603 PROTEIN YGCG"/>
    <property type="match status" value="1"/>
</dbReference>
<sequence>MTAQTDYPVLTEFCTDNAQLFTADEVLALNTKLKNFEIETTHQIVVVTVNSLENNSIEEFALRVYEINKIGQKGEDNGLLILIAKDDREFRIEVGYGLEPIITDALASRITRNIMTPEFKNGDFYKGVDLATDEIINFISNPKYAEELTNVDEFANVNEVNELKNMPFVFTILIACVVFAFLGVFIFVGGALFMSSFRKLINLYKGLITGKVSVLSFPFVLIGLLFTILFSLPFIIVPLIFAIMFSGMLFFNKNPDEIYDAFYSTGLLTIPIGVSFVGIIIILLPVILAFLGRKNSLYDPIKFSFLKSDKRYMTKNFSSSGSSSGSSHSSRSPSSRSSSSFSGGGGRSGGGGSSGRW</sequence>
<proteinExistence type="predicted"/>
<keyword evidence="2" id="KW-0812">Transmembrane</keyword>
<dbReference type="RefSeq" id="WP_148402459.1">
    <property type="nucleotide sequence ID" value="NZ_VSKK01000001.1"/>
</dbReference>
<protein>
    <submittedName>
        <fullName evidence="4">TPM domain-containing protein</fullName>
    </submittedName>
</protein>
<dbReference type="InterPro" id="IPR007621">
    <property type="entry name" value="TPM_dom"/>
</dbReference>
<evidence type="ECO:0000259" key="3">
    <source>
        <dbReference type="Pfam" id="PF04536"/>
    </source>
</evidence>
<feature type="transmembrane region" description="Helical" evidence="2">
    <location>
        <begin position="168"/>
        <end position="193"/>
    </location>
</feature>
<dbReference type="AlphaFoldDB" id="A0A5D0RB30"/>
<feature type="transmembrane region" description="Helical" evidence="2">
    <location>
        <begin position="267"/>
        <end position="292"/>
    </location>
</feature>
<dbReference type="OrthoDB" id="9810918at2"/>
<evidence type="ECO:0000313" key="5">
    <source>
        <dbReference type="Proteomes" id="UP000323720"/>
    </source>
</evidence>
<organism evidence="4 5">
    <name type="scientific">Bizionia myxarmorum</name>
    <dbReference type="NCBI Taxonomy" id="291186"/>
    <lineage>
        <taxon>Bacteria</taxon>
        <taxon>Pseudomonadati</taxon>
        <taxon>Bacteroidota</taxon>
        <taxon>Flavobacteriia</taxon>
        <taxon>Flavobacteriales</taxon>
        <taxon>Flavobacteriaceae</taxon>
        <taxon>Bizionia</taxon>
    </lineage>
</organism>
<dbReference type="Proteomes" id="UP000323720">
    <property type="component" value="Unassembled WGS sequence"/>
</dbReference>
<feature type="compositionally biased region" description="Gly residues" evidence="1">
    <location>
        <begin position="342"/>
        <end position="357"/>
    </location>
</feature>
<dbReference type="EMBL" id="VSKK01000001">
    <property type="protein sequence ID" value="TYB78722.1"/>
    <property type="molecule type" value="Genomic_DNA"/>
</dbReference>
<feature type="domain" description="TPM" evidence="3">
    <location>
        <begin position="15"/>
        <end position="137"/>
    </location>
</feature>
<evidence type="ECO:0000313" key="4">
    <source>
        <dbReference type="EMBL" id="TYB78722.1"/>
    </source>
</evidence>
<dbReference type="Gene3D" id="3.10.310.50">
    <property type="match status" value="1"/>
</dbReference>
<reference evidence="4 5" key="1">
    <citation type="submission" date="2019-08" db="EMBL/GenBank/DDBJ databases">
        <title>Genomes of Antarctic Bizionia species.</title>
        <authorList>
            <person name="Bowman J.P."/>
        </authorList>
    </citation>
    <scope>NUCLEOTIDE SEQUENCE [LARGE SCALE GENOMIC DNA]</scope>
    <source>
        <strain evidence="4 5">ADA-4</strain>
    </source>
</reference>
<accession>A0A5D0RB30</accession>
<dbReference type="Pfam" id="PF04536">
    <property type="entry name" value="TPM_phosphatase"/>
    <property type="match status" value="1"/>
</dbReference>
<keyword evidence="2" id="KW-0472">Membrane</keyword>
<keyword evidence="5" id="KW-1185">Reference proteome</keyword>
<evidence type="ECO:0000256" key="2">
    <source>
        <dbReference type="SAM" id="Phobius"/>
    </source>
</evidence>
<name>A0A5D0RB30_9FLAO</name>